<reference evidence="2" key="1">
    <citation type="submission" date="2018-12" db="EMBL/GenBank/DDBJ databases">
        <title>Tengunoibacter tsumagoiensis gen. nov., sp. nov., Dictyobacter kobayashii sp. nov., D. alpinus sp. nov., and D. joshuensis sp. nov. and description of Dictyobacteraceae fam. nov. within the order Ktedonobacterales isolated from Tengu-no-mugimeshi.</title>
        <authorList>
            <person name="Wang C.M."/>
            <person name="Zheng Y."/>
            <person name="Sakai Y."/>
            <person name="Toyoda A."/>
            <person name="Minakuchi Y."/>
            <person name="Abe K."/>
            <person name="Yokota A."/>
            <person name="Yabe S."/>
        </authorList>
    </citation>
    <scope>NUCLEOTIDE SEQUENCE [LARGE SCALE GENOMIC DNA]</scope>
    <source>
        <strain evidence="2">Uno11</strain>
    </source>
</reference>
<organism evidence="1 2">
    <name type="scientific">Dictyobacter kobayashii</name>
    <dbReference type="NCBI Taxonomy" id="2014872"/>
    <lineage>
        <taxon>Bacteria</taxon>
        <taxon>Bacillati</taxon>
        <taxon>Chloroflexota</taxon>
        <taxon>Ktedonobacteria</taxon>
        <taxon>Ktedonobacterales</taxon>
        <taxon>Dictyobacteraceae</taxon>
        <taxon>Dictyobacter</taxon>
    </lineage>
</organism>
<protein>
    <submittedName>
        <fullName evidence="1">Uncharacterized protein</fullName>
    </submittedName>
</protein>
<proteinExistence type="predicted"/>
<name>A0A402AV87_9CHLR</name>
<accession>A0A402AV87</accession>
<comment type="caution">
    <text evidence="1">The sequence shown here is derived from an EMBL/GenBank/DDBJ whole genome shotgun (WGS) entry which is preliminary data.</text>
</comment>
<keyword evidence="2" id="KW-1185">Reference proteome</keyword>
<dbReference type="EMBL" id="BIFS01000002">
    <property type="protein sequence ID" value="GCE23004.1"/>
    <property type="molecule type" value="Genomic_DNA"/>
</dbReference>
<dbReference type="AlphaFoldDB" id="A0A402AV87"/>
<dbReference type="Proteomes" id="UP000287188">
    <property type="component" value="Unassembled WGS sequence"/>
</dbReference>
<sequence>MVVIVANFSDYMTPNANDKGSEYVVNNWPQLPEGLRWYEVTQDRIVPKQWAGREPIFPWEAKVYAAV</sequence>
<dbReference type="RefSeq" id="WP_218032156.1">
    <property type="nucleotide sequence ID" value="NZ_BIFS01000002.1"/>
</dbReference>
<evidence type="ECO:0000313" key="2">
    <source>
        <dbReference type="Proteomes" id="UP000287188"/>
    </source>
</evidence>
<evidence type="ECO:0000313" key="1">
    <source>
        <dbReference type="EMBL" id="GCE23004.1"/>
    </source>
</evidence>
<gene>
    <name evidence="1" type="ORF">KDK_68040</name>
</gene>